<evidence type="ECO:0000313" key="1">
    <source>
        <dbReference type="EMBL" id="EYB83462.1"/>
    </source>
</evidence>
<dbReference type="Proteomes" id="UP000024635">
    <property type="component" value="Unassembled WGS sequence"/>
</dbReference>
<keyword evidence="2" id="KW-1185">Reference proteome</keyword>
<sequence>MLSLKIGQLNRCHFRRTDIWERLRDEGYYFPRYPGMEEAYKWFFNGHFYPQESTSPRGKNKCQMIDLFFVQRKTVSCSKPTDDPPEGYICSKNVESETV</sequence>
<evidence type="ECO:0000313" key="2">
    <source>
        <dbReference type="Proteomes" id="UP000024635"/>
    </source>
</evidence>
<comment type="caution">
    <text evidence="1">The sequence shown here is derived from an EMBL/GenBank/DDBJ whole genome shotgun (WGS) entry which is preliminary data.</text>
</comment>
<accession>A0A016RZF6</accession>
<dbReference type="EMBL" id="JARK01001671">
    <property type="protein sequence ID" value="EYB83462.1"/>
    <property type="molecule type" value="Genomic_DNA"/>
</dbReference>
<reference evidence="2" key="1">
    <citation type="journal article" date="2015" name="Nat. Genet.">
        <title>The genome and transcriptome of the zoonotic hookworm Ancylostoma ceylanicum identify infection-specific gene families.</title>
        <authorList>
            <person name="Schwarz E.M."/>
            <person name="Hu Y."/>
            <person name="Antoshechkin I."/>
            <person name="Miller M.M."/>
            <person name="Sternberg P.W."/>
            <person name="Aroian R.V."/>
        </authorList>
    </citation>
    <scope>NUCLEOTIDE SEQUENCE</scope>
    <source>
        <strain evidence="2">HY135</strain>
    </source>
</reference>
<protein>
    <submittedName>
        <fullName evidence="1">Uncharacterized protein</fullName>
    </submittedName>
</protein>
<dbReference type="AlphaFoldDB" id="A0A016RZF6"/>
<gene>
    <name evidence="1" type="primary">Acey_s0335.g2876</name>
    <name evidence="1" type="ORF">Y032_0335g2876</name>
</gene>
<organism evidence="1 2">
    <name type="scientific">Ancylostoma ceylanicum</name>
    <dbReference type="NCBI Taxonomy" id="53326"/>
    <lineage>
        <taxon>Eukaryota</taxon>
        <taxon>Metazoa</taxon>
        <taxon>Ecdysozoa</taxon>
        <taxon>Nematoda</taxon>
        <taxon>Chromadorea</taxon>
        <taxon>Rhabditida</taxon>
        <taxon>Rhabditina</taxon>
        <taxon>Rhabditomorpha</taxon>
        <taxon>Strongyloidea</taxon>
        <taxon>Ancylostomatidae</taxon>
        <taxon>Ancylostomatinae</taxon>
        <taxon>Ancylostoma</taxon>
    </lineage>
</organism>
<name>A0A016RZF6_9BILA</name>
<proteinExistence type="predicted"/>